<gene>
    <name evidence="3" type="ORF">BT96DRAFT_1074827</name>
</gene>
<name>A0A6A4GSS5_9AGAR</name>
<dbReference type="Proteomes" id="UP000799118">
    <property type="component" value="Unassembled WGS sequence"/>
</dbReference>
<evidence type="ECO:0000256" key="1">
    <source>
        <dbReference type="ARBA" id="ARBA00022737"/>
    </source>
</evidence>
<dbReference type="Gene3D" id="3.40.50.300">
    <property type="entry name" value="P-loop containing nucleotide triphosphate hydrolases"/>
    <property type="match status" value="1"/>
</dbReference>
<evidence type="ECO:0000259" key="2">
    <source>
        <dbReference type="Pfam" id="PF24883"/>
    </source>
</evidence>
<evidence type="ECO:0000313" key="3">
    <source>
        <dbReference type="EMBL" id="KAE9388235.1"/>
    </source>
</evidence>
<protein>
    <recommendedName>
        <fullName evidence="2">Nephrocystin 3-like N-terminal domain-containing protein</fullName>
    </recommendedName>
</protein>
<keyword evidence="4" id="KW-1185">Reference proteome</keyword>
<sequence>MAMFTQAHDFNVHGGNFINNTYYGTSHAQDILNKLNPSKASFKFGHHSPCLEGTRIGILGMLMDWARNPDSQPIFWLSGIAGTGKSTIAQSFCESLEKNHLLGGSFFCSRESEECRDVGRIVPTLAYFLAQQFKPYFEQIKVALEADTTLASQSIKRQLESLLLHPLQNIKRSQSYSYFVLVIDALDECEDVDATQNVISILNSMPLAFYSHIHIFVSCRPEYYIQQEFERTSNKALFKLHDMQSEIIQKDIQLYLHGSLHDQHLSANDIVLLSEQAGKLFIYAFTQVQYLKKAPGPVALKSRLNDLLRNKFIVNSIDSLYNLLLAKAIVGMQANEKEEAKYFINFIVSLSDPLSQHALSELWKPCDVD</sequence>
<dbReference type="SUPFAM" id="SSF52540">
    <property type="entry name" value="P-loop containing nucleoside triphosphate hydrolases"/>
    <property type="match status" value="1"/>
</dbReference>
<dbReference type="OrthoDB" id="3027122at2759"/>
<dbReference type="InterPro" id="IPR056884">
    <property type="entry name" value="NPHP3-like_N"/>
</dbReference>
<dbReference type="PANTHER" id="PTHR10039">
    <property type="entry name" value="AMELOGENIN"/>
    <property type="match status" value="1"/>
</dbReference>
<keyword evidence="1" id="KW-0677">Repeat</keyword>
<dbReference type="Pfam" id="PF24883">
    <property type="entry name" value="NPHP3_N"/>
    <property type="match status" value="1"/>
</dbReference>
<evidence type="ECO:0000313" key="4">
    <source>
        <dbReference type="Proteomes" id="UP000799118"/>
    </source>
</evidence>
<accession>A0A6A4GSS5</accession>
<dbReference type="InterPro" id="IPR027417">
    <property type="entry name" value="P-loop_NTPase"/>
</dbReference>
<reference evidence="3" key="1">
    <citation type="journal article" date="2019" name="Environ. Microbiol.">
        <title>Fungal ecological strategies reflected in gene transcription - a case study of two litter decomposers.</title>
        <authorList>
            <person name="Barbi F."/>
            <person name="Kohler A."/>
            <person name="Barry K."/>
            <person name="Baskaran P."/>
            <person name="Daum C."/>
            <person name="Fauchery L."/>
            <person name="Ihrmark K."/>
            <person name="Kuo A."/>
            <person name="LaButti K."/>
            <person name="Lipzen A."/>
            <person name="Morin E."/>
            <person name="Grigoriev I.V."/>
            <person name="Henrissat B."/>
            <person name="Lindahl B."/>
            <person name="Martin F."/>
        </authorList>
    </citation>
    <scope>NUCLEOTIDE SEQUENCE</scope>
    <source>
        <strain evidence="3">JB14</strain>
    </source>
</reference>
<feature type="domain" description="Nephrocystin 3-like N-terminal" evidence="2">
    <location>
        <begin position="64"/>
        <end position="220"/>
    </location>
</feature>
<proteinExistence type="predicted"/>
<dbReference type="PANTHER" id="PTHR10039:SF14">
    <property type="entry name" value="NACHT DOMAIN-CONTAINING PROTEIN"/>
    <property type="match status" value="1"/>
</dbReference>
<organism evidence="3 4">
    <name type="scientific">Gymnopus androsaceus JB14</name>
    <dbReference type="NCBI Taxonomy" id="1447944"/>
    <lineage>
        <taxon>Eukaryota</taxon>
        <taxon>Fungi</taxon>
        <taxon>Dikarya</taxon>
        <taxon>Basidiomycota</taxon>
        <taxon>Agaricomycotina</taxon>
        <taxon>Agaricomycetes</taxon>
        <taxon>Agaricomycetidae</taxon>
        <taxon>Agaricales</taxon>
        <taxon>Marasmiineae</taxon>
        <taxon>Omphalotaceae</taxon>
        <taxon>Gymnopus</taxon>
    </lineage>
</organism>
<dbReference type="AlphaFoldDB" id="A0A6A4GSS5"/>
<dbReference type="EMBL" id="ML769754">
    <property type="protein sequence ID" value="KAE9388235.1"/>
    <property type="molecule type" value="Genomic_DNA"/>
</dbReference>